<accession>A0A6J5KK71</accession>
<name>A0A6J5KK71_9CAUD</name>
<reference evidence="1" key="1">
    <citation type="submission" date="2020-04" db="EMBL/GenBank/DDBJ databases">
        <authorList>
            <person name="Chiriac C."/>
            <person name="Salcher M."/>
            <person name="Ghai R."/>
            <person name="Kavagutti S V."/>
        </authorList>
    </citation>
    <scope>NUCLEOTIDE SEQUENCE</scope>
</reference>
<protein>
    <submittedName>
        <fullName evidence="1">Uncharacterized protein</fullName>
    </submittedName>
</protein>
<gene>
    <name evidence="1" type="ORF">UFOVP27_21</name>
</gene>
<dbReference type="EMBL" id="LR796157">
    <property type="protein sequence ID" value="CAB4121905.1"/>
    <property type="molecule type" value="Genomic_DNA"/>
</dbReference>
<evidence type="ECO:0000313" key="1">
    <source>
        <dbReference type="EMBL" id="CAB4121905.1"/>
    </source>
</evidence>
<organism evidence="1">
    <name type="scientific">uncultured Caudovirales phage</name>
    <dbReference type="NCBI Taxonomy" id="2100421"/>
    <lineage>
        <taxon>Viruses</taxon>
        <taxon>Duplodnaviria</taxon>
        <taxon>Heunggongvirae</taxon>
        <taxon>Uroviricota</taxon>
        <taxon>Caudoviricetes</taxon>
        <taxon>Peduoviridae</taxon>
        <taxon>Maltschvirus</taxon>
        <taxon>Maltschvirus maltsch</taxon>
    </lineage>
</organism>
<proteinExistence type="predicted"/>
<sequence length="105" mass="12172">MGDLINFLDYKEAKVQGIPVSRLRELKVKVQDELNEALLQDLSEDYLLVSVKDGDPWPKDYPYVLEEDLDTGYHDDCDHDEWSVVEEGFQATCNYCDLNAWSAPW</sequence>